<dbReference type="InterPro" id="IPR011991">
    <property type="entry name" value="ArsR-like_HTH"/>
</dbReference>
<proteinExistence type="inferred from homology"/>
<evidence type="ECO:0000259" key="2">
    <source>
        <dbReference type="Pfam" id="PF12802"/>
    </source>
</evidence>
<comment type="similarity">
    <text evidence="1">Belongs to the ROK (NagC/XylR) family.</text>
</comment>
<accession>A0A1H0S5A1</accession>
<sequence length="405" mass="42442">MKRMVQPTSGAIRAANRVRVVDVLRHAGSATRAELAEQTGLSRATISSLVGDLAQRGLVSERRSRSEHRQGRPTATVALNRSAGVAIAVDVGVRHVAVAVGDLSRTVLTERWTTLPRGHGAAKGIEIVVRSIEETLSQAAVEPEQLIGAAISIAAPVATDSERLLVPGVLPGWNGSELAGRVAQQWNIPVVMENDANLGALAEAVSRGHSDDGDLLYVKVASRVGLGVAFGSQVHRGRDGYAGELGHVTAEPDGERCWCGRRGCLELYAGGDGMLRRLGRTTLGVNSIAHLVEQARAGHQEVLRVISDGAKAMGRALANVALVINPTTIVLGGELAALGALLADPIRAELTTIPFGRPIKVCVSELGGRASLVGALAVVLTESSRFVDRSQTLSSNRSGTSQVRL</sequence>
<dbReference type="SUPFAM" id="SSF46785">
    <property type="entry name" value="Winged helix' DNA-binding domain"/>
    <property type="match status" value="1"/>
</dbReference>
<reference evidence="3 4" key="1">
    <citation type="submission" date="2016-10" db="EMBL/GenBank/DDBJ databases">
        <authorList>
            <person name="de Groot N.N."/>
        </authorList>
    </citation>
    <scope>NUCLEOTIDE SEQUENCE [LARGE SCALE GENOMIC DNA]</scope>
    <source>
        <strain evidence="4">P4-7,KCTC 19426,CECT 7604</strain>
    </source>
</reference>
<dbReference type="OrthoDB" id="3189808at2"/>
<dbReference type="PANTHER" id="PTHR18964">
    <property type="entry name" value="ROK (REPRESSOR, ORF, KINASE) FAMILY"/>
    <property type="match status" value="1"/>
</dbReference>
<dbReference type="GO" id="GO:0003700">
    <property type="term" value="F:DNA-binding transcription factor activity"/>
    <property type="evidence" value="ECO:0007669"/>
    <property type="project" value="InterPro"/>
</dbReference>
<dbReference type="InterPro" id="IPR036388">
    <property type="entry name" value="WH-like_DNA-bd_sf"/>
</dbReference>
<organism evidence="3 4">
    <name type="scientific">Nakamurella panacisegetis</name>
    <dbReference type="NCBI Taxonomy" id="1090615"/>
    <lineage>
        <taxon>Bacteria</taxon>
        <taxon>Bacillati</taxon>
        <taxon>Actinomycetota</taxon>
        <taxon>Actinomycetes</taxon>
        <taxon>Nakamurellales</taxon>
        <taxon>Nakamurellaceae</taxon>
        <taxon>Nakamurella</taxon>
    </lineage>
</organism>
<dbReference type="SUPFAM" id="SSF53067">
    <property type="entry name" value="Actin-like ATPase domain"/>
    <property type="match status" value="1"/>
</dbReference>
<dbReference type="STRING" id="1090615.SAMN04515671_3894"/>
<keyword evidence="3" id="KW-0418">Kinase</keyword>
<dbReference type="InterPro" id="IPR043129">
    <property type="entry name" value="ATPase_NBD"/>
</dbReference>
<dbReference type="InterPro" id="IPR000600">
    <property type="entry name" value="ROK"/>
</dbReference>
<feature type="domain" description="HTH marR-type" evidence="2">
    <location>
        <begin position="18"/>
        <end position="69"/>
    </location>
</feature>
<dbReference type="EMBL" id="LT629710">
    <property type="protein sequence ID" value="SDP36426.1"/>
    <property type="molecule type" value="Genomic_DNA"/>
</dbReference>
<evidence type="ECO:0000313" key="4">
    <source>
        <dbReference type="Proteomes" id="UP000198741"/>
    </source>
</evidence>
<dbReference type="InterPro" id="IPR036390">
    <property type="entry name" value="WH_DNA-bd_sf"/>
</dbReference>
<dbReference type="CDD" id="cd00090">
    <property type="entry name" value="HTH_ARSR"/>
    <property type="match status" value="1"/>
</dbReference>
<dbReference type="PANTHER" id="PTHR18964:SF173">
    <property type="entry name" value="GLUCOKINASE"/>
    <property type="match status" value="1"/>
</dbReference>
<evidence type="ECO:0000313" key="3">
    <source>
        <dbReference type="EMBL" id="SDP36426.1"/>
    </source>
</evidence>
<dbReference type="AlphaFoldDB" id="A0A1H0S5A1"/>
<dbReference type="Proteomes" id="UP000198741">
    <property type="component" value="Chromosome I"/>
</dbReference>
<dbReference type="Gene3D" id="3.30.420.40">
    <property type="match status" value="2"/>
</dbReference>
<dbReference type="Pfam" id="PF00480">
    <property type="entry name" value="ROK"/>
    <property type="match status" value="1"/>
</dbReference>
<evidence type="ECO:0000256" key="1">
    <source>
        <dbReference type="ARBA" id="ARBA00006479"/>
    </source>
</evidence>
<name>A0A1H0S5A1_9ACTN</name>
<dbReference type="GO" id="GO:0016301">
    <property type="term" value="F:kinase activity"/>
    <property type="evidence" value="ECO:0007669"/>
    <property type="project" value="UniProtKB-KW"/>
</dbReference>
<dbReference type="Pfam" id="PF12802">
    <property type="entry name" value="MarR_2"/>
    <property type="match status" value="1"/>
</dbReference>
<keyword evidence="3" id="KW-0808">Transferase</keyword>
<keyword evidence="4" id="KW-1185">Reference proteome</keyword>
<dbReference type="InterPro" id="IPR000835">
    <property type="entry name" value="HTH_MarR-typ"/>
</dbReference>
<gene>
    <name evidence="3" type="ORF">SAMN04515671_3894</name>
</gene>
<dbReference type="Gene3D" id="1.10.10.10">
    <property type="entry name" value="Winged helix-like DNA-binding domain superfamily/Winged helix DNA-binding domain"/>
    <property type="match status" value="1"/>
</dbReference>
<protein>
    <submittedName>
        <fullName evidence="3">Sugar kinase of the NBD/HSP70 family, may contain an N-terminal HTH domain</fullName>
    </submittedName>
</protein>